<organism evidence="2 3">
    <name type="scientific">Meloidogyne incognita</name>
    <name type="common">Southern root-knot nematode worm</name>
    <name type="synonym">Oxyuris incognita</name>
    <dbReference type="NCBI Taxonomy" id="6306"/>
    <lineage>
        <taxon>Eukaryota</taxon>
        <taxon>Metazoa</taxon>
        <taxon>Ecdysozoa</taxon>
        <taxon>Nematoda</taxon>
        <taxon>Chromadorea</taxon>
        <taxon>Rhabditida</taxon>
        <taxon>Tylenchina</taxon>
        <taxon>Tylenchomorpha</taxon>
        <taxon>Tylenchoidea</taxon>
        <taxon>Meloidogynidae</taxon>
        <taxon>Meloidogyninae</taxon>
        <taxon>Meloidogyne</taxon>
        <taxon>Meloidogyne incognita group</taxon>
    </lineage>
</organism>
<keyword evidence="2" id="KW-1185">Reference proteome</keyword>
<evidence type="ECO:0000313" key="3">
    <source>
        <dbReference type="WBParaSite" id="Minc3s00949g19207"/>
    </source>
</evidence>
<accession>A0A914LVV4</accession>
<reference evidence="3" key="1">
    <citation type="submission" date="2022-11" db="UniProtKB">
        <authorList>
            <consortium name="WormBaseParasite"/>
        </authorList>
    </citation>
    <scope>IDENTIFICATION</scope>
</reference>
<name>A0A914LVV4_MELIC</name>
<feature type="region of interest" description="Disordered" evidence="1">
    <location>
        <begin position="34"/>
        <end position="66"/>
    </location>
</feature>
<dbReference type="Proteomes" id="UP000887563">
    <property type="component" value="Unplaced"/>
</dbReference>
<proteinExistence type="predicted"/>
<evidence type="ECO:0000256" key="1">
    <source>
        <dbReference type="SAM" id="MobiDB-lite"/>
    </source>
</evidence>
<dbReference type="WBParaSite" id="Minc3s00949g19207">
    <property type="protein sequence ID" value="Minc3s00949g19207"/>
    <property type="gene ID" value="Minc3s00949g19207"/>
</dbReference>
<sequence length="66" mass="7418">MGRVDFCVPFNVWEETLRALQYLNNQTYTTAYTTSSTGCSTTTTTARRTRRTPATTTSITTKEKSV</sequence>
<dbReference type="AlphaFoldDB" id="A0A914LVV4"/>
<evidence type="ECO:0000313" key="2">
    <source>
        <dbReference type="Proteomes" id="UP000887563"/>
    </source>
</evidence>
<protein>
    <submittedName>
        <fullName evidence="3">Uncharacterized protein</fullName>
    </submittedName>
</protein>
<feature type="compositionally biased region" description="Low complexity" evidence="1">
    <location>
        <begin position="34"/>
        <end position="60"/>
    </location>
</feature>